<protein>
    <submittedName>
        <fullName evidence="3">Triacylglycerol lipase</fullName>
        <ecNumber evidence="3">3.1.1.3</ecNumber>
    </submittedName>
</protein>
<dbReference type="EC" id="3.1.1.3" evidence="3"/>
<dbReference type="InterPro" id="IPR022742">
    <property type="entry name" value="Hydrolase_4"/>
</dbReference>
<reference evidence="3 4" key="1">
    <citation type="submission" date="2017-06" db="EMBL/GenBank/DDBJ databases">
        <authorList>
            <consortium name="Pathogen Informatics"/>
        </authorList>
    </citation>
    <scope>NUCLEOTIDE SEQUENCE [LARGE SCALE GENOMIC DNA]</scope>
    <source>
        <strain evidence="3 4">NCTC13015</strain>
    </source>
</reference>
<feature type="chain" id="PRO_5012534583" evidence="1">
    <location>
        <begin position="24"/>
        <end position="282"/>
    </location>
</feature>
<evidence type="ECO:0000256" key="1">
    <source>
        <dbReference type="SAM" id="SignalP"/>
    </source>
</evidence>
<dbReference type="InterPro" id="IPR029058">
    <property type="entry name" value="AB_hydrolase_fold"/>
</dbReference>
<dbReference type="EMBL" id="LT906467">
    <property type="protein sequence ID" value="SNV84693.1"/>
    <property type="molecule type" value="Genomic_DNA"/>
</dbReference>
<dbReference type="AlphaFoldDB" id="A0A240APB8"/>
<dbReference type="Pfam" id="PF12146">
    <property type="entry name" value="Hydrolase_4"/>
    <property type="match status" value="1"/>
</dbReference>
<evidence type="ECO:0000313" key="4">
    <source>
        <dbReference type="Proteomes" id="UP000215374"/>
    </source>
</evidence>
<evidence type="ECO:0000259" key="2">
    <source>
        <dbReference type="Pfam" id="PF12146"/>
    </source>
</evidence>
<feature type="signal peptide" evidence="1">
    <location>
        <begin position="1"/>
        <end position="23"/>
    </location>
</feature>
<gene>
    <name evidence="3" type="primary">estB_2</name>
    <name evidence="3" type="ORF">SAMEA4535761_02224</name>
</gene>
<keyword evidence="3" id="KW-0378">Hydrolase</keyword>
<dbReference type="GO" id="GO:0004806">
    <property type="term" value="F:triacylglycerol lipase activity"/>
    <property type="evidence" value="ECO:0007669"/>
    <property type="project" value="UniProtKB-EC"/>
</dbReference>
<organism evidence="3 4">
    <name type="scientific">Corynebacterium imitans</name>
    <dbReference type="NCBI Taxonomy" id="156978"/>
    <lineage>
        <taxon>Bacteria</taxon>
        <taxon>Bacillati</taxon>
        <taxon>Actinomycetota</taxon>
        <taxon>Actinomycetes</taxon>
        <taxon>Mycobacteriales</taxon>
        <taxon>Corynebacteriaceae</taxon>
        <taxon>Corynebacterium</taxon>
    </lineage>
</organism>
<dbReference type="SUPFAM" id="SSF53474">
    <property type="entry name" value="alpha/beta-Hydrolases"/>
    <property type="match status" value="1"/>
</dbReference>
<name>A0A240APB8_9CORY</name>
<dbReference type="Proteomes" id="UP000215374">
    <property type="component" value="Chromosome 1"/>
</dbReference>
<evidence type="ECO:0000313" key="3">
    <source>
        <dbReference type="EMBL" id="SNV84693.1"/>
    </source>
</evidence>
<feature type="domain" description="Serine aminopeptidase S33" evidence="2">
    <location>
        <begin position="44"/>
        <end position="160"/>
    </location>
</feature>
<accession>A0A240APB8</accession>
<keyword evidence="1" id="KW-0732">Signal</keyword>
<dbReference type="Gene3D" id="3.40.50.1820">
    <property type="entry name" value="alpha/beta hydrolase"/>
    <property type="match status" value="1"/>
</dbReference>
<proteinExistence type="predicted"/>
<sequence>MLGAMKLATMMIAGSAAIGAVQAARNRPPLPFNDPDFAPTHESPVLFIHGVTSRSRAFRPNAERLRDEGFWVWGYDYGDMFAPGFYGMGNLDSIIEDVHANVDHVLEQTGAEQLDIVAHSQGGLMTKLFIANGGASKVRRVVAMGANFHGTDVRGRATRFAPLISRYPRAASTLASPGVIQQLADSPWVRTHLNVPDTYPEIVYTSLYSPADVLVTPNETSMLASVSGADVVNINVAEAYGGYAPRHALMERDPLFIELTLWGLTRERGEHTPPRIPWAEEG</sequence>